<feature type="region of interest" description="Disordered" evidence="1">
    <location>
        <begin position="107"/>
        <end position="128"/>
    </location>
</feature>
<name>A0ABQ0AM86_9RHOB</name>
<comment type="caution">
    <text evidence="2">The sequence shown here is derived from an EMBL/GenBank/DDBJ whole genome shotgun (WGS) entry which is preliminary data.</text>
</comment>
<dbReference type="RefSeq" id="WP_353400397.1">
    <property type="nucleotide sequence ID" value="NZ_BAABWU010000008.1"/>
</dbReference>
<proteinExistence type="predicted"/>
<evidence type="ECO:0008006" key="4">
    <source>
        <dbReference type="Google" id="ProtNLM"/>
    </source>
</evidence>
<dbReference type="Proteomes" id="UP001441944">
    <property type="component" value="Unassembled WGS sequence"/>
</dbReference>
<reference evidence="2 3" key="1">
    <citation type="submission" date="2024-04" db="EMBL/GenBank/DDBJ databases">
        <title>Draft genome sequence of Pseudophaeobacter arcticus NBRC 116598.</title>
        <authorList>
            <person name="Miyakawa T."/>
            <person name="Kusuya Y."/>
            <person name="Miura T."/>
        </authorList>
    </citation>
    <scope>NUCLEOTIDE SEQUENCE [LARGE SCALE GENOMIC DNA]</scope>
    <source>
        <strain evidence="2 3">SU-CL00105</strain>
    </source>
</reference>
<evidence type="ECO:0000313" key="2">
    <source>
        <dbReference type="EMBL" id="GAA6196977.1"/>
    </source>
</evidence>
<organism evidence="2 3">
    <name type="scientific">Pseudophaeobacter arcticus</name>
    <dbReference type="NCBI Taxonomy" id="385492"/>
    <lineage>
        <taxon>Bacteria</taxon>
        <taxon>Pseudomonadati</taxon>
        <taxon>Pseudomonadota</taxon>
        <taxon>Alphaproteobacteria</taxon>
        <taxon>Rhodobacterales</taxon>
        <taxon>Paracoccaceae</taxon>
        <taxon>Pseudophaeobacter</taxon>
    </lineage>
</organism>
<sequence>MTNEQLETLLGAFLERSPHLADLLFTDQGVHLMGLDGRISEFVHRHFCDQAVPVLSVHDSYLIDYTRVGELKRVSGGEGVDGYTKQAKAAVGERGSSVVILETGAPRQSRLTQADSQEQIEKKPALKY</sequence>
<evidence type="ECO:0000256" key="1">
    <source>
        <dbReference type="SAM" id="MobiDB-lite"/>
    </source>
</evidence>
<feature type="compositionally biased region" description="Basic and acidic residues" evidence="1">
    <location>
        <begin position="119"/>
        <end position="128"/>
    </location>
</feature>
<keyword evidence="3" id="KW-1185">Reference proteome</keyword>
<dbReference type="EMBL" id="BAABWU010000008">
    <property type="protein sequence ID" value="GAA6196977.1"/>
    <property type="molecule type" value="Genomic_DNA"/>
</dbReference>
<protein>
    <recommendedName>
        <fullName evidence="4">DUF4440 domain-containing protein</fullName>
    </recommendedName>
</protein>
<accession>A0ABQ0AM86</accession>
<evidence type="ECO:0000313" key="3">
    <source>
        <dbReference type="Proteomes" id="UP001441944"/>
    </source>
</evidence>
<gene>
    <name evidence="2" type="ORF">NBRC116598_24210</name>
</gene>